<organism evidence="3 4">
    <name type="scientific">Paenibacillus profundus</name>
    <dbReference type="NCBI Taxonomy" id="1173085"/>
    <lineage>
        <taxon>Bacteria</taxon>
        <taxon>Bacillati</taxon>
        <taxon>Bacillota</taxon>
        <taxon>Bacilli</taxon>
        <taxon>Bacillales</taxon>
        <taxon>Paenibacillaceae</taxon>
        <taxon>Paenibacillus</taxon>
    </lineage>
</organism>
<dbReference type="PROSITE" id="PS00934">
    <property type="entry name" value="GLYOXALASE_I_1"/>
    <property type="match status" value="1"/>
</dbReference>
<dbReference type="PANTHER" id="PTHR43279:SF1">
    <property type="entry name" value="CATECHOL-2,3-DIOXYGENASE"/>
    <property type="match status" value="1"/>
</dbReference>
<dbReference type="InterPro" id="IPR018146">
    <property type="entry name" value="Glyoxalase_1_CS"/>
</dbReference>
<keyword evidence="4" id="KW-1185">Reference proteome</keyword>
<dbReference type="InterPro" id="IPR037523">
    <property type="entry name" value="VOC_core"/>
</dbReference>
<dbReference type="RefSeq" id="WP_233695499.1">
    <property type="nucleotide sequence ID" value="NZ_JAJNBZ010000001.1"/>
</dbReference>
<dbReference type="Proteomes" id="UP001199916">
    <property type="component" value="Unassembled WGS sequence"/>
</dbReference>
<dbReference type="Pfam" id="PF00903">
    <property type="entry name" value="Glyoxalase"/>
    <property type="match status" value="2"/>
</dbReference>
<dbReference type="PANTHER" id="PTHR43279">
    <property type="entry name" value="CATECHOL-2,3-DIOXYGENASE"/>
    <property type="match status" value="1"/>
</dbReference>
<accession>A0ABS8Y9R1</accession>
<dbReference type="PROSITE" id="PS51819">
    <property type="entry name" value="VOC"/>
    <property type="match status" value="2"/>
</dbReference>
<dbReference type="Gene3D" id="3.10.180.10">
    <property type="entry name" value="2,3-Dihydroxybiphenyl 1,2-Dioxygenase, domain 1"/>
    <property type="match status" value="2"/>
</dbReference>
<evidence type="ECO:0000256" key="1">
    <source>
        <dbReference type="ARBA" id="ARBA00022723"/>
    </source>
</evidence>
<reference evidence="3 4" key="1">
    <citation type="submission" date="2021-11" db="EMBL/GenBank/DDBJ databases">
        <title>Draft genome sequence of Paenibacillus profundus YoMME, a new Gram-positive bacteria with exoelectrogenic properties.</title>
        <authorList>
            <person name="Hubenova Y."/>
            <person name="Hubenova E."/>
            <person name="Manasiev Y."/>
            <person name="Peykov S."/>
            <person name="Mitov M."/>
        </authorList>
    </citation>
    <scope>NUCLEOTIDE SEQUENCE [LARGE SCALE GENOMIC DNA]</scope>
    <source>
        <strain evidence="3 4">YoMME</strain>
    </source>
</reference>
<evidence type="ECO:0000259" key="2">
    <source>
        <dbReference type="PROSITE" id="PS51819"/>
    </source>
</evidence>
<proteinExistence type="predicted"/>
<evidence type="ECO:0000313" key="3">
    <source>
        <dbReference type="EMBL" id="MCE5168181.1"/>
    </source>
</evidence>
<dbReference type="InterPro" id="IPR004360">
    <property type="entry name" value="Glyas_Fos-R_dOase_dom"/>
</dbReference>
<dbReference type="InterPro" id="IPR029068">
    <property type="entry name" value="Glyas_Bleomycin-R_OHBP_Dase"/>
</dbReference>
<dbReference type="EMBL" id="JAJNBZ010000001">
    <property type="protein sequence ID" value="MCE5168181.1"/>
    <property type="molecule type" value="Genomic_DNA"/>
</dbReference>
<gene>
    <name evidence="3" type="ORF">LQV63_02445</name>
</gene>
<keyword evidence="1" id="KW-0479">Metal-binding</keyword>
<feature type="domain" description="VOC" evidence="2">
    <location>
        <begin position="9"/>
        <end position="126"/>
    </location>
</feature>
<comment type="caution">
    <text evidence="3">The sequence shown here is derived from an EMBL/GenBank/DDBJ whole genome shotgun (WGS) entry which is preliminary data.</text>
</comment>
<dbReference type="CDD" id="cd16359">
    <property type="entry name" value="VOC_BsCatE_like_C"/>
    <property type="match status" value="1"/>
</dbReference>
<dbReference type="SUPFAM" id="SSF54593">
    <property type="entry name" value="Glyoxalase/Bleomycin resistance protein/Dihydroxybiphenyl dioxygenase"/>
    <property type="match status" value="2"/>
</dbReference>
<name>A0ABS8Y9R1_9BACL</name>
<protein>
    <submittedName>
        <fullName evidence="3">VOC family protein</fullName>
    </submittedName>
</protein>
<sequence>MNTHSTDTHIGHVHLYVADLTRSLSFYREVIGLQLLRQQDRVAELTTDGKRPILIIEQQAQPLPKQPRTTGLYHFAILVPSRQDLAHTLTHLLHTGYPLQGAADHQFSEAIYLSDPDGNGIELYADRPRSEWVWSDGELPFVSDPLDGDGLLAAADDTPWTGLPSGAIIGHVHLHVADLQAAKTFYCDGLGLDITIPFRNRALFVSAGGYHHHIGLNTWNGEGAPAPAPESIGLKWFSLVFPDDAERQQVLQRLAEIGAPVKTDNEIPFTCDPSGNHIQLITSR</sequence>
<dbReference type="CDD" id="cd07255">
    <property type="entry name" value="VOC_BsCatE_like_N"/>
    <property type="match status" value="1"/>
</dbReference>
<feature type="domain" description="VOC" evidence="2">
    <location>
        <begin position="168"/>
        <end position="283"/>
    </location>
</feature>
<evidence type="ECO:0000313" key="4">
    <source>
        <dbReference type="Proteomes" id="UP001199916"/>
    </source>
</evidence>